<protein>
    <recommendedName>
        <fullName evidence="3">RecF/RecN/SMC N-terminal domain-containing protein</fullName>
    </recommendedName>
</protein>
<feature type="non-terminal residue" evidence="4">
    <location>
        <position position="67"/>
    </location>
</feature>
<dbReference type="Pfam" id="PF02463">
    <property type="entry name" value="SMC_N"/>
    <property type="match status" value="1"/>
</dbReference>
<evidence type="ECO:0000313" key="4">
    <source>
        <dbReference type="EMBL" id="SVB01870.1"/>
    </source>
</evidence>
<dbReference type="GO" id="GO:0003677">
    <property type="term" value="F:DNA binding"/>
    <property type="evidence" value="ECO:0007669"/>
    <property type="project" value="UniProtKB-KW"/>
</dbReference>
<evidence type="ECO:0000256" key="1">
    <source>
        <dbReference type="ARBA" id="ARBA00022490"/>
    </source>
</evidence>
<accession>A0A382AJX4</accession>
<keyword evidence="1" id="KW-0963">Cytoplasm</keyword>
<dbReference type="InterPro" id="IPR050308">
    <property type="entry name" value="MukB/SMC"/>
</dbReference>
<dbReference type="PANTHER" id="PTHR42963">
    <property type="entry name" value="CHROMOSOME PARTITION PROTEIN MUKB"/>
    <property type="match status" value="1"/>
</dbReference>
<gene>
    <name evidence="4" type="ORF">METZ01_LOCUS154724</name>
</gene>
<dbReference type="PANTHER" id="PTHR42963:SF1">
    <property type="entry name" value="DUF4476 DOMAIN-CONTAINING PROTEIN"/>
    <property type="match status" value="1"/>
</dbReference>
<keyword evidence="2" id="KW-0238">DNA-binding</keyword>
<dbReference type="AlphaFoldDB" id="A0A382AJX4"/>
<dbReference type="InterPro" id="IPR027417">
    <property type="entry name" value="P-loop_NTPase"/>
</dbReference>
<evidence type="ECO:0000256" key="2">
    <source>
        <dbReference type="ARBA" id="ARBA00023125"/>
    </source>
</evidence>
<dbReference type="EMBL" id="UINC01025731">
    <property type="protein sequence ID" value="SVB01870.1"/>
    <property type="molecule type" value="Genomic_DNA"/>
</dbReference>
<feature type="domain" description="RecF/RecN/SMC N-terminal" evidence="3">
    <location>
        <begin position="3"/>
        <end position="67"/>
    </location>
</feature>
<dbReference type="GO" id="GO:0005737">
    <property type="term" value="C:cytoplasm"/>
    <property type="evidence" value="ECO:0007669"/>
    <property type="project" value="TreeGrafter"/>
</dbReference>
<dbReference type="SUPFAM" id="SSF52540">
    <property type="entry name" value="P-loop containing nucleoside triphosphate hydrolases"/>
    <property type="match status" value="1"/>
</dbReference>
<dbReference type="InterPro" id="IPR003395">
    <property type="entry name" value="RecF/RecN/SMC_N"/>
</dbReference>
<organism evidence="4">
    <name type="scientific">marine metagenome</name>
    <dbReference type="NCBI Taxonomy" id="408172"/>
    <lineage>
        <taxon>unclassified sequences</taxon>
        <taxon>metagenomes</taxon>
        <taxon>ecological metagenomes</taxon>
    </lineage>
</organism>
<sequence>MLLKSLELDGFKSFVDGTHIDFTSGFTAIVGPNGCGKSNVSDAIRWVIGEQSSKSLRGTKSEDLIFN</sequence>
<evidence type="ECO:0000259" key="3">
    <source>
        <dbReference type="Pfam" id="PF02463"/>
    </source>
</evidence>
<dbReference type="Gene3D" id="3.40.50.300">
    <property type="entry name" value="P-loop containing nucleotide triphosphate hydrolases"/>
    <property type="match status" value="1"/>
</dbReference>
<name>A0A382AJX4_9ZZZZ</name>
<proteinExistence type="predicted"/>
<reference evidence="4" key="1">
    <citation type="submission" date="2018-05" db="EMBL/GenBank/DDBJ databases">
        <authorList>
            <person name="Lanie J.A."/>
            <person name="Ng W.-L."/>
            <person name="Kazmierczak K.M."/>
            <person name="Andrzejewski T.M."/>
            <person name="Davidsen T.M."/>
            <person name="Wayne K.J."/>
            <person name="Tettelin H."/>
            <person name="Glass J.I."/>
            <person name="Rusch D."/>
            <person name="Podicherti R."/>
            <person name="Tsui H.-C.T."/>
            <person name="Winkler M.E."/>
        </authorList>
    </citation>
    <scope>NUCLEOTIDE SEQUENCE</scope>
</reference>